<dbReference type="Proteomes" id="UP000007266">
    <property type="component" value="Linkage group 8"/>
</dbReference>
<dbReference type="GO" id="GO:0006979">
    <property type="term" value="P:response to oxidative stress"/>
    <property type="evidence" value="ECO:0007669"/>
    <property type="project" value="UniProtKB-ARBA"/>
</dbReference>
<dbReference type="PANTHER" id="PTHR12478">
    <property type="entry name" value="DNA-DAMAGE-INDUCIBLE TRANSCRIPT 4 PROTEIN DDIT4"/>
    <property type="match status" value="1"/>
</dbReference>
<keyword evidence="8" id="KW-1185">Reference proteome</keyword>
<evidence type="ECO:0000313" key="7">
    <source>
        <dbReference type="EMBL" id="EFA08259.1"/>
    </source>
</evidence>
<organism evidence="7 8">
    <name type="scientific">Tribolium castaneum</name>
    <name type="common">Red flour beetle</name>
    <dbReference type="NCBI Taxonomy" id="7070"/>
    <lineage>
        <taxon>Eukaryota</taxon>
        <taxon>Metazoa</taxon>
        <taxon>Ecdysozoa</taxon>
        <taxon>Arthropoda</taxon>
        <taxon>Hexapoda</taxon>
        <taxon>Insecta</taxon>
        <taxon>Pterygota</taxon>
        <taxon>Neoptera</taxon>
        <taxon>Endopterygota</taxon>
        <taxon>Coleoptera</taxon>
        <taxon>Polyphaga</taxon>
        <taxon>Cucujiformia</taxon>
        <taxon>Tenebrionidae</taxon>
        <taxon>Tenebrionidae incertae sedis</taxon>
        <taxon>Tribolium</taxon>
    </lineage>
</organism>
<evidence type="ECO:0000256" key="4">
    <source>
        <dbReference type="ARBA" id="ARBA00022490"/>
    </source>
</evidence>
<accession>D6WVR1</accession>
<dbReference type="PhylomeDB" id="D6WVR1"/>
<reference evidence="7 8" key="2">
    <citation type="journal article" date="2010" name="Nucleic Acids Res.">
        <title>BeetleBase in 2010: revisions to provide comprehensive genomic information for Tribolium castaneum.</title>
        <authorList>
            <person name="Kim H.S."/>
            <person name="Murphy T."/>
            <person name="Xia J."/>
            <person name="Caragea D."/>
            <person name="Park Y."/>
            <person name="Beeman R.W."/>
            <person name="Lorenzen M.D."/>
            <person name="Butcher S."/>
            <person name="Manak J.R."/>
            <person name="Brown S.J."/>
        </authorList>
    </citation>
    <scope>GENOME REANNOTATION</scope>
    <source>
        <strain evidence="7 8">Georgia GA2</strain>
    </source>
</reference>
<dbReference type="GO" id="GO:0008258">
    <property type="term" value="P:head involution"/>
    <property type="evidence" value="ECO:0007669"/>
    <property type="project" value="UniProtKB-ARBA"/>
</dbReference>
<dbReference type="GO" id="GO:0006915">
    <property type="term" value="P:apoptotic process"/>
    <property type="evidence" value="ECO:0000318"/>
    <property type="project" value="GO_Central"/>
</dbReference>
<dbReference type="GO" id="GO:0032006">
    <property type="term" value="P:regulation of TOR signaling"/>
    <property type="evidence" value="ECO:0000318"/>
    <property type="project" value="GO_Central"/>
</dbReference>
<dbReference type="InterPro" id="IPR012918">
    <property type="entry name" value="RTP801-like"/>
</dbReference>
<gene>
    <name evidence="7" type="primary">AUGUSTUS-3.0.2_05887</name>
    <name evidence="7" type="ORF">TcasGA2_TC005887</name>
</gene>
<comment type="function">
    <text evidence="6">Inhibits cell growth by regulating the Tor pathway upstream of the Tsc1-Tsc2 complex and downstream of Akt1. Acts as a cell death activator during head development.</text>
</comment>
<dbReference type="EMBL" id="KQ971358">
    <property type="protein sequence ID" value="EFA08259.1"/>
    <property type="molecule type" value="Genomic_DNA"/>
</dbReference>
<comment type="subcellular location">
    <subcellularLocation>
        <location evidence="1">Cytoplasm</location>
    </subcellularLocation>
</comment>
<evidence type="ECO:0000256" key="6">
    <source>
        <dbReference type="ARBA" id="ARBA00059352"/>
    </source>
</evidence>
<evidence type="ECO:0000313" key="8">
    <source>
        <dbReference type="Proteomes" id="UP000007266"/>
    </source>
</evidence>
<evidence type="ECO:0000256" key="5">
    <source>
        <dbReference type="ARBA" id="ARBA00022703"/>
    </source>
</evidence>
<sequence length="192" mass="21202">MLRKRLEEDKPSKSTVFSKLLVKSPDLAAKTMSSDIIESVLVDAPAPSCPVLVAPTDRGLCVTLAALTYRLERELRAAKRTHLSCGEVLLPSGLLHRIARDVLGMAESEPCGIRGCLIYVNFEGVEQCRKLASFKCDPETATTFELKLTFKQNPTGWNFIPQFLKNLATGGTIVVSPAYVLTKKKLYRSMLE</sequence>
<evidence type="ECO:0000256" key="3">
    <source>
        <dbReference type="ARBA" id="ARBA00022473"/>
    </source>
</evidence>
<keyword evidence="3" id="KW-0217">Developmental protein</keyword>
<dbReference type="GO" id="GO:0045926">
    <property type="term" value="P:negative regulation of growth"/>
    <property type="evidence" value="ECO:0007669"/>
    <property type="project" value="UniProtKB-ARBA"/>
</dbReference>
<dbReference type="InParanoid" id="D6WVR1"/>
<dbReference type="KEGG" id="tca:655953"/>
<dbReference type="HOGENOM" id="CLU_086145_2_0_1"/>
<dbReference type="OrthoDB" id="10018535at2759"/>
<keyword evidence="5" id="KW-0053">Apoptosis</keyword>
<evidence type="ECO:0000256" key="1">
    <source>
        <dbReference type="ARBA" id="ARBA00004496"/>
    </source>
</evidence>
<evidence type="ECO:0000256" key="2">
    <source>
        <dbReference type="ARBA" id="ARBA00010670"/>
    </source>
</evidence>
<dbReference type="Pfam" id="PF07809">
    <property type="entry name" value="RTP801_C"/>
    <property type="match status" value="1"/>
</dbReference>
<name>D6WVR1_TRICA</name>
<dbReference type="eggNOG" id="ENOG502R3EE">
    <property type="taxonomic scope" value="Eukaryota"/>
</dbReference>
<dbReference type="Gene3D" id="3.90.470.40">
    <property type="entry name" value="RTP801-like"/>
    <property type="match status" value="1"/>
</dbReference>
<dbReference type="GO" id="GO:0005737">
    <property type="term" value="C:cytoplasm"/>
    <property type="evidence" value="ECO:0007669"/>
    <property type="project" value="UniProtKB-SubCell"/>
</dbReference>
<dbReference type="PANTHER" id="PTHR12478:SF16">
    <property type="entry name" value="PROTEIN CHARYBDE-RELATED"/>
    <property type="match status" value="1"/>
</dbReference>
<proteinExistence type="inferred from homology"/>
<reference evidence="7 8" key="1">
    <citation type="journal article" date="2008" name="Nature">
        <title>The genome of the model beetle and pest Tribolium castaneum.</title>
        <authorList>
            <consortium name="Tribolium Genome Sequencing Consortium"/>
            <person name="Richards S."/>
            <person name="Gibbs R.A."/>
            <person name="Weinstock G.M."/>
            <person name="Brown S.J."/>
            <person name="Denell R."/>
            <person name="Beeman R.W."/>
            <person name="Gibbs R."/>
            <person name="Beeman R.W."/>
            <person name="Brown S.J."/>
            <person name="Bucher G."/>
            <person name="Friedrich M."/>
            <person name="Grimmelikhuijzen C.J."/>
            <person name="Klingler M."/>
            <person name="Lorenzen M."/>
            <person name="Richards S."/>
            <person name="Roth S."/>
            <person name="Schroder R."/>
            <person name="Tautz D."/>
            <person name="Zdobnov E.M."/>
            <person name="Muzny D."/>
            <person name="Gibbs R.A."/>
            <person name="Weinstock G.M."/>
            <person name="Attaway T."/>
            <person name="Bell S."/>
            <person name="Buhay C.J."/>
            <person name="Chandrabose M.N."/>
            <person name="Chavez D."/>
            <person name="Clerk-Blankenburg K.P."/>
            <person name="Cree A."/>
            <person name="Dao M."/>
            <person name="Davis C."/>
            <person name="Chacko J."/>
            <person name="Dinh H."/>
            <person name="Dugan-Rocha S."/>
            <person name="Fowler G."/>
            <person name="Garner T.T."/>
            <person name="Garnes J."/>
            <person name="Gnirke A."/>
            <person name="Hawes A."/>
            <person name="Hernandez J."/>
            <person name="Hines S."/>
            <person name="Holder M."/>
            <person name="Hume J."/>
            <person name="Jhangiani S.N."/>
            <person name="Joshi V."/>
            <person name="Khan Z.M."/>
            <person name="Jackson L."/>
            <person name="Kovar C."/>
            <person name="Kowis A."/>
            <person name="Lee S."/>
            <person name="Lewis L.R."/>
            <person name="Margolis J."/>
            <person name="Morgan M."/>
            <person name="Nazareth L.V."/>
            <person name="Nguyen N."/>
            <person name="Okwuonu G."/>
            <person name="Parker D."/>
            <person name="Richards S."/>
            <person name="Ruiz S.J."/>
            <person name="Santibanez J."/>
            <person name="Savard J."/>
            <person name="Scherer S.E."/>
            <person name="Schneider B."/>
            <person name="Sodergren E."/>
            <person name="Tautz D."/>
            <person name="Vattahil S."/>
            <person name="Villasana D."/>
            <person name="White C.S."/>
            <person name="Wright R."/>
            <person name="Park Y."/>
            <person name="Beeman R.W."/>
            <person name="Lord J."/>
            <person name="Oppert B."/>
            <person name="Lorenzen M."/>
            <person name="Brown S."/>
            <person name="Wang L."/>
            <person name="Savard J."/>
            <person name="Tautz D."/>
            <person name="Richards S."/>
            <person name="Weinstock G."/>
            <person name="Gibbs R.A."/>
            <person name="Liu Y."/>
            <person name="Worley K."/>
            <person name="Weinstock G."/>
            <person name="Elsik C.G."/>
            <person name="Reese J.T."/>
            <person name="Elhaik E."/>
            <person name="Landan G."/>
            <person name="Graur D."/>
            <person name="Arensburger P."/>
            <person name="Atkinson P."/>
            <person name="Beeman R.W."/>
            <person name="Beidler J."/>
            <person name="Brown S.J."/>
            <person name="Demuth J.P."/>
            <person name="Drury D.W."/>
            <person name="Du Y.Z."/>
            <person name="Fujiwara H."/>
            <person name="Lorenzen M."/>
            <person name="Maselli V."/>
            <person name="Osanai M."/>
            <person name="Park Y."/>
            <person name="Robertson H.M."/>
            <person name="Tu Z."/>
            <person name="Wang J.J."/>
            <person name="Wang S."/>
            <person name="Richards S."/>
            <person name="Song H."/>
            <person name="Zhang L."/>
            <person name="Sodergren E."/>
            <person name="Werner D."/>
            <person name="Stanke M."/>
            <person name="Morgenstern B."/>
            <person name="Solovyev V."/>
            <person name="Kosarev P."/>
            <person name="Brown G."/>
            <person name="Chen H.C."/>
            <person name="Ermolaeva O."/>
            <person name="Hlavina W."/>
            <person name="Kapustin Y."/>
            <person name="Kiryutin B."/>
            <person name="Kitts P."/>
            <person name="Maglott D."/>
            <person name="Pruitt K."/>
            <person name="Sapojnikov V."/>
            <person name="Souvorov A."/>
            <person name="Mackey A.J."/>
            <person name="Waterhouse R.M."/>
            <person name="Wyder S."/>
            <person name="Zdobnov E.M."/>
            <person name="Zdobnov E.M."/>
            <person name="Wyder S."/>
            <person name="Kriventseva E.V."/>
            <person name="Kadowaki T."/>
            <person name="Bork P."/>
            <person name="Aranda M."/>
            <person name="Bao R."/>
            <person name="Beermann A."/>
            <person name="Berns N."/>
            <person name="Bolognesi R."/>
            <person name="Bonneton F."/>
            <person name="Bopp D."/>
            <person name="Brown S.J."/>
            <person name="Bucher G."/>
            <person name="Butts T."/>
            <person name="Chaumot A."/>
            <person name="Denell R.E."/>
            <person name="Ferrier D.E."/>
            <person name="Friedrich M."/>
            <person name="Gordon C.M."/>
            <person name="Jindra M."/>
            <person name="Klingler M."/>
            <person name="Lan Q."/>
            <person name="Lattorff H.M."/>
            <person name="Laudet V."/>
            <person name="von Levetsow C."/>
            <person name="Liu Z."/>
            <person name="Lutz R."/>
            <person name="Lynch J.A."/>
            <person name="da Fonseca R.N."/>
            <person name="Posnien N."/>
            <person name="Reuter R."/>
            <person name="Roth S."/>
            <person name="Savard J."/>
            <person name="Schinko J.B."/>
            <person name="Schmitt C."/>
            <person name="Schoppmeier M."/>
            <person name="Schroder R."/>
            <person name="Shippy T.D."/>
            <person name="Simonnet F."/>
            <person name="Marques-Souza H."/>
            <person name="Tautz D."/>
            <person name="Tomoyasu Y."/>
            <person name="Trauner J."/>
            <person name="Van der Zee M."/>
            <person name="Vervoort M."/>
            <person name="Wittkopp N."/>
            <person name="Wimmer E.A."/>
            <person name="Yang X."/>
            <person name="Jones A.K."/>
            <person name="Sattelle D.B."/>
            <person name="Ebert P.R."/>
            <person name="Nelson D."/>
            <person name="Scott J.G."/>
            <person name="Beeman R.W."/>
            <person name="Muthukrishnan S."/>
            <person name="Kramer K.J."/>
            <person name="Arakane Y."/>
            <person name="Beeman R.W."/>
            <person name="Zhu Q."/>
            <person name="Hogenkamp D."/>
            <person name="Dixit R."/>
            <person name="Oppert B."/>
            <person name="Jiang H."/>
            <person name="Zou Z."/>
            <person name="Marshall J."/>
            <person name="Elpidina E."/>
            <person name="Vinokurov K."/>
            <person name="Oppert C."/>
            <person name="Zou Z."/>
            <person name="Evans J."/>
            <person name="Lu Z."/>
            <person name="Zhao P."/>
            <person name="Sumathipala N."/>
            <person name="Altincicek B."/>
            <person name="Vilcinskas A."/>
            <person name="Williams M."/>
            <person name="Hultmark D."/>
            <person name="Hetru C."/>
            <person name="Jiang H."/>
            <person name="Grimmelikhuijzen C.J."/>
            <person name="Hauser F."/>
            <person name="Cazzamali G."/>
            <person name="Williamson M."/>
            <person name="Park Y."/>
            <person name="Li B."/>
            <person name="Tanaka Y."/>
            <person name="Predel R."/>
            <person name="Neupert S."/>
            <person name="Schachtner J."/>
            <person name="Verleyen P."/>
            <person name="Raible F."/>
            <person name="Bork P."/>
            <person name="Friedrich M."/>
            <person name="Walden K.K."/>
            <person name="Robertson H.M."/>
            <person name="Angeli S."/>
            <person name="Foret S."/>
            <person name="Bucher G."/>
            <person name="Schuetz S."/>
            <person name="Maleszka R."/>
            <person name="Wimmer E.A."/>
            <person name="Beeman R.W."/>
            <person name="Lorenzen M."/>
            <person name="Tomoyasu Y."/>
            <person name="Miller S.C."/>
            <person name="Grossmann D."/>
            <person name="Bucher G."/>
        </authorList>
    </citation>
    <scope>NUCLEOTIDE SEQUENCE [LARGE SCALE GENOMIC DNA]</scope>
    <source>
        <strain evidence="7 8">Georgia GA2</strain>
    </source>
</reference>
<dbReference type="GO" id="GO:0009968">
    <property type="term" value="P:negative regulation of signal transduction"/>
    <property type="evidence" value="ECO:0007669"/>
    <property type="project" value="InterPro"/>
</dbReference>
<dbReference type="AlphaFoldDB" id="D6WVR1"/>
<protein>
    <submittedName>
        <fullName evidence="7">Protein charybde-like Protein</fullName>
    </submittedName>
</protein>
<comment type="similarity">
    <text evidence="2">Belongs to the DDIT4 family.</text>
</comment>
<keyword evidence="4" id="KW-0963">Cytoplasm</keyword>
<dbReference type="OMA" id="TNTWPND"/>
<dbReference type="FunFam" id="3.90.470.40:FF:000003">
    <property type="entry name" value="Charybde, isoform E"/>
    <property type="match status" value="1"/>
</dbReference>
<dbReference type="InterPro" id="IPR038281">
    <property type="entry name" value="RTP801-like_C_sf"/>
</dbReference>